<accession>A0ABN9TGZ5</accession>
<evidence type="ECO:0000313" key="1">
    <source>
        <dbReference type="EMBL" id="CAK0845068.1"/>
    </source>
</evidence>
<proteinExistence type="predicted"/>
<sequence length="178" mass="18502">MSGVSPPWPRLADRRGGGLSLCRCPQALLPLAEPLVGLRAMRGRTLRQSALARGGDFGVALEAVGRSGPPRAPRGLGHSTTFGSAAAAAAAFYSWSSSLRTVTSWALVSSEVPSETFALVESGRVTDALGPSGSFSSRQPFASLHGVQRRVGFRVAGPPLGVQCAVGDAARRVWHVPD</sequence>
<name>A0ABN9TGZ5_9DINO</name>
<organism evidence="1 2">
    <name type="scientific">Prorocentrum cordatum</name>
    <dbReference type="NCBI Taxonomy" id="2364126"/>
    <lineage>
        <taxon>Eukaryota</taxon>
        <taxon>Sar</taxon>
        <taxon>Alveolata</taxon>
        <taxon>Dinophyceae</taxon>
        <taxon>Prorocentrales</taxon>
        <taxon>Prorocentraceae</taxon>
        <taxon>Prorocentrum</taxon>
    </lineage>
</organism>
<protein>
    <submittedName>
        <fullName evidence="1">Uncharacterized protein</fullName>
    </submittedName>
</protein>
<dbReference type="Proteomes" id="UP001189429">
    <property type="component" value="Unassembled WGS sequence"/>
</dbReference>
<comment type="caution">
    <text evidence="1">The sequence shown here is derived from an EMBL/GenBank/DDBJ whole genome shotgun (WGS) entry which is preliminary data.</text>
</comment>
<gene>
    <name evidence="1" type="ORF">PCOR1329_LOCUS38977</name>
</gene>
<reference evidence="1" key="1">
    <citation type="submission" date="2023-10" db="EMBL/GenBank/DDBJ databases">
        <authorList>
            <person name="Chen Y."/>
            <person name="Shah S."/>
            <person name="Dougan E. K."/>
            <person name="Thang M."/>
            <person name="Chan C."/>
        </authorList>
    </citation>
    <scope>NUCLEOTIDE SEQUENCE [LARGE SCALE GENOMIC DNA]</scope>
</reference>
<evidence type="ECO:0000313" key="2">
    <source>
        <dbReference type="Proteomes" id="UP001189429"/>
    </source>
</evidence>
<keyword evidence="2" id="KW-1185">Reference proteome</keyword>
<dbReference type="EMBL" id="CAUYUJ010014714">
    <property type="protein sequence ID" value="CAK0845068.1"/>
    <property type="molecule type" value="Genomic_DNA"/>
</dbReference>